<name>A0ABN4UX58_9BACT</name>
<dbReference type="EC" id="1.17.1.8" evidence="10 13"/>
<evidence type="ECO:0000256" key="1">
    <source>
        <dbReference type="ARBA" id="ARBA00006642"/>
    </source>
</evidence>
<dbReference type="SUPFAM" id="SSF55347">
    <property type="entry name" value="Glyceraldehyde-3-phosphate dehydrogenase-like, C-terminal domain"/>
    <property type="match status" value="1"/>
</dbReference>
<gene>
    <name evidence="13" type="primary">dapB</name>
    <name evidence="16" type="ORF">BW47_09860</name>
</gene>
<dbReference type="InterPro" id="IPR023940">
    <property type="entry name" value="DHDPR_bac"/>
</dbReference>
<evidence type="ECO:0000256" key="13">
    <source>
        <dbReference type="HAMAP-Rule" id="MF_00102"/>
    </source>
</evidence>
<sequence length="217" mass="24507">MKFGVIGYKGKMGKLITKTFSNRGHNCVLFVDKDEIEQIDIPEVIVDFSLKDALDKTINLCKKNKSNLVIGTTGFSNEDLEKLQKLSKEVALIQSYNFSLGVNIIVEILNKLNNILKDWDCEIFEIHHSQKKDKPSGTALMFKDALKKEVNINSSRLGGIPGDHTIFFANQGELISISHRTISREVFALGALKAAEWILNKKNGFYTFKDILKEELE</sequence>
<evidence type="ECO:0000313" key="17">
    <source>
        <dbReference type="Proteomes" id="UP000185490"/>
    </source>
</evidence>
<dbReference type="HAMAP" id="MF_00102">
    <property type="entry name" value="DapB"/>
    <property type="match status" value="1"/>
</dbReference>
<evidence type="ECO:0000259" key="14">
    <source>
        <dbReference type="Pfam" id="PF01113"/>
    </source>
</evidence>
<evidence type="ECO:0000256" key="11">
    <source>
        <dbReference type="ARBA" id="ARBA00049080"/>
    </source>
</evidence>
<keyword evidence="6 13" id="KW-0560">Oxidoreductase</keyword>
<reference evidence="16 17" key="1">
    <citation type="submission" date="2014-02" db="EMBL/GenBank/DDBJ databases">
        <title>Diversity of Thermotogales isolates from hydrothermal vents.</title>
        <authorList>
            <person name="Haverkamp T.H.A."/>
            <person name="Lossouarn J."/>
            <person name="Geslin C."/>
            <person name="Nesbo C.L."/>
        </authorList>
    </citation>
    <scope>NUCLEOTIDE SEQUENCE [LARGE SCALE GENOMIC DNA]</scope>
    <source>
        <strain evidence="16 17">431</strain>
    </source>
</reference>
<dbReference type="CDD" id="cd02274">
    <property type="entry name" value="DHDPR_N"/>
    <property type="match status" value="1"/>
</dbReference>
<keyword evidence="3 13" id="KW-0028">Amino-acid biosynthesis</keyword>
<dbReference type="PANTHER" id="PTHR20836">
    <property type="entry name" value="DIHYDRODIPICOLINATE REDUCTASE"/>
    <property type="match status" value="1"/>
</dbReference>
<dbReference type="EMBL" id="CP007389">
    <property type="protein sequence ID" value="APT74733.1"/>
    <property type="molecule type" value="Genomic_DNA"/>
</dbReference>
<dbReference type="InterPro" id="IPR036291">
    <property type="entry name" value="NAD(P)-bd_dom_sf"/>
</dbReference>
<feature type="active site" description="Proton donor" evidence="13">
    <location>
        <position position="131"/>
    </location>
</feature>
<comment type="subunit">
    <text evidence="13">Homotetramer.</text>
</comment>
<accession>A0ABN4UX58</accession>
<dbReference type="PIRSF" id="PIRSF000161">
    <property type="entry name" value="DHPR"/>
    <property type="match status" value="1"/>
</dbReference>
<dbReference type="InterPro" id="IPR000846">
    <property type="entry name" value="DapB_N"/>
</dbReference>
<feature type="binding site" evidence="13">
    <location>
        <begin position="137"/>
        <end position="138"/>
    </location>
    <ligand>
        <name>(S)-2,3,4,5-tetrahydrodipicolinate</name>
        <dbReference type="ChEBI" id="CHEBI:16845"/>
    </ligand>
</feature>
<evidence type="ECO:0000256" key="6">
    <source>
        <dbReference type="ARBA" id="ARBA00023002"/>
    </source>
</evidence>
<dbReference type="NCBIfam" id="TIGR00036">
    <property type="entry name" value="dapB"/>
    <property type="match status" value="1"/>
</dbReference>
<dbReference type="RefSeq" id="WP_012058068.1">
    <property type="nucleotide sequence ID" value="NZ_CP007389.1"/>
</dbReference>
<feature type="active site" description="Proton donor/acceptor" evidence="13">
    <location>
        <position position="127"/>
    </location>
</feature>
<dbReference type="PROSITE" id="PS01298">
    <property type="entry name" value="DAPB"/>
    <property type="match status" value="1"/>
</dbReference>
<comment type="catalytic activity">
    <reaction evidence="12 13">
        <text>(S)-2,3,4,5-tetrahydrodipicolinate + NAD(+) + H2O = (2S,4S)-4-hydroxy-2,3,4,5-tetrahydrodipicolinate + NADH + H(+)</text>
        <dbReference type="Rhea" id="RHEA:35323"/>
        <dbReference type="ChEBI" id="CHEBI:15377"/>
        <dbReference type="ChEBI" id="CHEBI:15378"/>
        <dbReference type="ChEBI" id="CHEBI:16845"/>
        <dbReference type="ChEBI" id="CHEBI:57540"/>
        <dbReference type="ChEBI" id="CHEBI:57945"/>
        <dbReference type="ChEBI" id="CHEBI:67139"/>
        <dbReference type="EC" id="1.17.1.8"/>
    </reaction>
</comment>
<keyword evidence="7 13" id="KW-0520">NAD</keyword>
<evidence type="ECO:0000256" key="5">
    <source>
        <dbReference type="ARBA" id="ARBA00022915"/>
    </source>
</evidence>
<dbReference type="Gene3D" id="3.40.50.720">
    <property type="entry name" value="NAD(P)-binding Rossmann-like Domain"/>
    <property type="match status" value="2"/>
</dbReference>
<comment type="function">
    <text evidence="13">Catalyzes the conversion of 4-hydroxy-tetrahydrodipicolinate (HTPA) to tetrahydrodipicolinate.</text>
</comment>
<feature type="binding site" evidence="13">
    <location>
        <begin position="7"/>
        <end position="12"/>
    </location>
    <ligand>
        <name>NAD(+)</name>
        <dbReference type="ChEBI" id="CHEBI:57540"/>
    </ligand>
</feature>
<dbReference type="Pfam" id="PF05173">
    <property type="entry name" value="DapB_C"/>
    <property type="match status" value="1"/>
</dbReference>
<evidence type="ECO:0000256" key="8">
    <source>
        <dbReference type="ARBA" id="ARBA00023154"/>
    </source>
</evidence>
<evidence type="ECO:0000256" key="9">
    <source>
        <dbReference type="ARBA" id="ARBA00037922"/>
    </source>
</evidence>
<feature type="binding site" evidence="13">
    <location>
        <begin position="95"/>
        <end position="98"/>
    </location>
    <ligand>
        <name>NAD(+)</name>
        <dbReference type="ChEBI" id="CHEBI:57540"/>
    </ligand>
</feature>
<comment type="similarity">
    <text evidence="1 13">Belongs to the DapB family.</text>
</comment>
<dbReference type="SUPFAM" id="SSF51735">
    <property type="entry name" value="NAD(P)-binding Rossmann-fold domains"/>
    <property type="match status" value="1"/>
</dbReference>
<feature type="binding site" evidence="13">
    <location>
        <position position="33"/>
    </location>
    <ligand>
        <name>NADP(+)</name>
        <dbReference type="ChEBI" id="CHEBI:58349"/>
    </ligand>
</feature>
<feature type="domain" description="Dihydrodipicolinate reductase C-terminal" evidence="15">
    <location>
        <begin position="101"/>
        <end position="212"/>
    </location>
</feature>
<dbReference type="Pfam" id="PF01113">
    <property type="entry name" value="DapB_N"/>
    <property type="match status" value="1"/>
</dbReference>
<evidence type="ECO:0000313" key="16">
    <source>
        <dbReference type="EMBL" id="APT74733.1"/>
    </source>
</evidence>
<evidence type="ECO:0000256" key="3">
    <source>
        <dbReference type="ARBA" id="ARBA00022605"/>
    </source>
</evidence>
<evidence type="ECO:0000256" key="12">
    <source>
        <dbReference type="ARBA" id="ARBA00049396"/>
    </source>
</evidence>
<dbReference type="InterPro" id="IPR022664">
    <property type="entry name" value="DapB_N_CS"/>
</dbReference>
<keyword evidence="5 13" id="KW-0220">Diaminopimelate biosynthesis</keyword>
<dbReference type="PANTHER" id="PTHR20836:SF0">
    <property type="entry name" value="4-HYDROXY-TETRAHYDRODIPICOLINATE REDUCTASE 1, CHLOROPLASTIC-RELATED"/>
    <property type="match status" value="1"/>
</dbReference>
<evidence type="ECO:0000259" key="15">
    <source>
        <dbReference type="Pfam" id="PF05173"/>
    </source>
</evidence>
<comment type="subcellular location">
    <subcellularLocation>
        <location evidence="13">Cytoplasm</location>
    </subcellularLocation>
</comment>
<evidence type="ECO:0000256" key="2">
    <source>
        <dbReference type="ARBA" id="ARBA00022490"/>
    </source>
</evidence>
<keyword evidence="8 13" id="KW-0457">Lysine biosynthesis</keyword>
<evidence type="ECO:0000256" key="4">
    <source>
        <dbReference type="ARBA" id="ARBA00022857"/>
    </source>
</evidence>
<feature type="domain" description="Dihydrodipicolinate reductase N-terminal" evidence="14">
    <location>
        <begin position="1"/>
        <end position="98"/>
    </location>
</feature>
<dbReference type="InterPro" id="IPR022663">
    <property type="entry name" value="DapB_C"/>
</dbReference>
<dbReference type="Gene3D" id="3.30.360.10">
    <property type="entry name" value="Dihydrodipicolinate Reductase, domain 2"/>
    <property type="match status" value="2"/>
</dbReference>
<comment type="catalytic activity">
    <reaction evidence="11 13">
        <text>(S)-2,3,4,5-tetrahydrodipicolinate + NADP(+) + H2O = (2S,4S)-4-hydroxy-2,3,4,5-tetrahydrodipicolinate + NADPH + H(+)</text>
        <dbReference type="Rhea" id="RHEA:35331"/>
        <dbReference type="ChEBI" id="CHEBI:15377"/>
        <dbReference type="ChEBI" id="CHEBI:15378"/>
        <dbReference type="ChEBI" id="CHEBI:16845"/>
        <dbReference type="ChEBI" id="CHEBI:57783"/>
        <dbReference type="ChEBI" id="CHEBI:58349"/>
        <dbReference type="ChEBI" id="CHEBI:67139"/>
        <dbReference type="EC" id="1.17.1.8"/>
    </reaction>
</comment>
<evidence type="ECO:0000256" key="10">
    <source>
        <dbReference type="ARBA" id="ARBA00038983"/>
    </source>
</evidence>
<keyword evidence="17" id="KW-1185">Reference proteome</keyword>
<evidence type="ECO:0000256" key="7">
    <source>
        <dbReference type="ARBA" id="ARBA00023027"/>
    </source>
</evidence>
<feature type="binding site" evidence="13">
    <location>
        <position position="32"/>
    </location>
    <ligand>
        <name>NAD(+)</name>
        <dbReference type="ChEBI" id="CHEBI:57540"/>
    </ligand>
</feature>
<feature type="binding site" evidence="13">
    <location>
        <begin position="71"/>
        <end position="73"/>
    </location>
    <ligand>
        <name>NAD(+)</name>
        <dbReference type="ChEBI" id="CHEBI:57540"/>
    </ligand>
</feature>
<organism evidence="16 17">
    <name type="scientific">Thermosipho melanesiensis</name>
    <dbReference type="NCBI Taxonomy" id="46541"/>
    <lineage>
        <taxon>Bacteria</taxon>
        <taxon>Thermotogati</taxon>
        <taxon>Thermotogota</taxon>
        <taxon>Thermotogae</taxon>
        <taxon>Thermotogales</taxon>
        <taxon>Fervidobacteriaceae</taxon>
        <taxon>Thermosipho</taxon>
    </lineage>
</organism>
<proteinExistence type="inferred from homology"/>
<dbReference type="Proteomes" id="UP000185490">
    <property type="component" value="Chromosome"/>
</dbReference>
<comment type="caution">
    <text evidence="13">Was originally thought to be a dihydrodipicolinate reductase (DHDPR), catalyzing the conversion of dihydrodipicolinate to tetrahydrodipicolinate. However, it was shown in E.coli that the substrate of the enzymatic reaction is not dihydrodipicolinate (DHDP) but in fact (2S,4S)-4-hydroxy-2,3,4,5-tetrahydrodipicolinic acid (HTPA), the product released by the DapA-catalyzed reaction.</text>
</comment>
<comment type="pathway">
    <text evidence="9 13">Amino-acid biosynthesis; L-lysine biosynthesis via DAP pathway; (S)-tetrahydrodipicolinate from L-aspartate: step 4/4.</text>
</comment>
<protein>
    <recommendedName>
        <fullName evidence="10 13">4-hydroxy-tetrahydrodipicolinate reductase</fullName>
        <shortName evidence="13">HTPA reductase</shortName>
        <ecNumber evidence="10 13">1.17.1.8</ecNumber>
    </recommendedName>
</protein>
<keyword evidence="2 13" id="KW-0963">Cytoplasm</keyword>
<feature type="binding site" evidence="13">
    <location>
        <position position="128"/>
    </location>
    <ligand>
        <name>(S)-2,3,4,5-tetrahydrodipicolinate</name>
        <dbReference type="ChEBI" id="CHEBI:16845"/>
    </ligand>
</feature>
<keyword evidence="4 13" id="KW-0521">NADP</keyword>